<comment type="caution">
    <text evidence="3">The sequence shown here is derived from an EMBL/GenBank/DDBJ whole genome shotgun (WGS) entry which is preliminary data.</text>
</comment>
<dbReference type="InterPro" id="IPR025714">
    <property type="entry name" value="Methyltranfer_dom"/>
</dbReference>
<gene>
    <name evidence="3" type="ORF">EKG35_09480</name>
</gene>
<dbReference type="SUPFAM" id="SSF53756">
    <property type="entry name" value="UDP-Glycosyltransferase/glycogen phosphorylase"/>
    <property type="match status" value="1"/>
</dbReference>
<evidence type="ECO:0000313" key="3">
    <source>
        <dbReference type="EMBL" id="RTQ93153.1"/>
    </source>
</evidence>
<name>A0A431URW5_9BACI</name>
<keyword evidence="3" id="KW-0489">Methyltransferase</keyword>
<dbReference type="GO" id="GO:0008168">
    <property type="term" value="F:methyltransferase activity"/>
    <property type="evidence" value="ECO:0007669"/>
    <property type="project" value="UniProtKB-KW"/>
</dbReference>
<dbReference type="InterPro" id="IPR029063">
    <property type="entry name" value="SAM-dependent_MTases_sf"/>
</dbReference>
<dbReference type="EMBL" id="RXNR01000022">
    <property type="protein sequence ID" value="RTQ93153.1"/>
    <property type="molecule type" value="Genomic_DNA"/>
</dbReference>
<keyword evidence="1" id="KW-0175">Coiled coil</keyword>
<feature type="domain" description="Methyltransferase" evidence="2">
    <location>
        <begin position="50"/>
        <end position="146"/>
    </location>
</feature>
<evidence type="ECO:0000313" key="4">
    <source>
        <dbReference type="Proteomes" id="UP000276349"/>
    </source>
</evidence>
<dbReference type="OrthoDB" id="9816564at2"/>
<dbReference type="Pfam" id="PF13847">
    <property type="entry name" value="Methyltransf_31"/>
    <property type="match status" value="1"/>
</dbReference>
<evidence type="ECO:0000259" key="2">
    <source>
        <dbReference type="Pfam" id="PF13847"/>
    </source>
</evidence>
<dbReference type="SUPFAM" id="SSF53335">
    <property type="entry name" value="S-adenosyl-L-methionine-dependent methyltransferases"/>
    <property type="match status" value="1"/>
</dbReference>
<accession>A0A431URW5</accession>
<reference evidence="3 4" key="1">
    <citation type="submission" date="2018-12" db="EMBL/GenBank/DDBJ databases">
        <authorList>
            <person name="Yu L."/>
        </authorList>
    </citation>
    <scope>NUCLEOTIDE SEQUENCE [LARGE SCALE GENOMIC DNA]</scope>
    <source>
        <strain evidence="3 4">S5H2222</strain>
    </source>
</reference>
<dbReference type="Gene3D" id="3.40.50.150">
    <property type="entry name" value="Vaccinia Virus protein VP39"/>
    <property type="match status" value="1"/>
</dbReference>
<dbReference type="GO" id="GO:0032259">
    <property type="term" value="P:methylation"/>
    <property type="evidence" value="ECO:0007669"/>
    <property type="project" value="UniProtKB-KW"/>
</dbReference>
<keyword evidence="3" id="KW-0808">Transferase</keyword>
<organism evidence="3 4">
    <name type="scientific">Lysinibacillus telephonicus</name>
    <dbReference type="NCBI Taxonomy" id="1714840"/>
    <lineage>
        <taxon>Bacteria</taxon>
        <taxon>Bacillati</taxon>
        <taxon>Bacillota</taxon>
        <taxon>Bacilli</taxon>
        <taxon>Bacillales</taxon>
        <taxon>Bacillaceae</taxon>
        <taxon>Lysinibacillus</taxon>
    </lineage>
</organism>
<dbReference type="Gene3D" id="3.40.50.2000">
    <property type="entry name" value="Glycogen Phosphorylase B"/>
    <property type="match status" value="1"/>
</dbReference>
<dbReference type="RefSeq" id="WP_126294211.1">
    <property type="nucleotide sequence ID" value="NZ_CP155468.1"/>
</dbReference>
<dbReference type="Proteomes" id="UP000276349">
    <property type="component" value="Unassembled WGS sequence"/>
</dbReference>
<proteinExistence type="predicted"/>
<dbReference type="CDD" id="cd02440">
    <property type="entry name" value="AdoMet_MTases"/>
    <property type="match status" value="1"/>
</dbReference>
<dbReference type="PANTHER" id="PTHR43861">
    <property type="entry name" value="TRANS-ACONITATE 2-METHYLTRANSFERASE-RELATED"/>
    <property type="match status" value="1"/>
</dbReference>
<evidence type="ECO:0000256" key="1">
    <source>
        <dbReference type="SAM" id="Coils"/>
    </source>
</evidence>
<keyword evidence="4" id="KW-1185">Reference proteome</keyword>
<dbReference type="AlphaFoldDB" id="A0A431URW5"/>
<feature type="coiled-coil region" evidence="1">
    <location>
        <begin position="284"/>
        <end position="314"/>
    </location>
</feature>
<sequence>MSELKVNSLEYWNDRFQTNWEDFLGREQTTFFIDLLLKNLPTWLLNEIEDNKLTICDAGCAEGEGTYLLSKNFPKSDVKGIDFSSEAIKKAKEYYPEVEFIVGDINQIQEQYDVILCSNVLEHFEQPFDIIPNLIESAKNHVIIMIPFQEENRIKEHMYTFNYDSIPLEIQNYNLTYFKEIDCRFIEGTYWSGKQAILIYSNKEIVNTMELTLNTFFSDYNFHEKKYFLKENEVHDLQSELKIKEESINWYYQKLEEKDRIVQSLSLSLEKALGEIEKLNEYFIKEIESKNNIIEQLNKELEFEKDKILKQQEEIESHKYNVALVNQEISNMLNTKAWRLVNKYYNGVKSTRELKGHSKKFMYVAKTKGVKEAVSRSFSFFKNRNTKPTYYSDNQQVRNIYDELVTKYQDNEIKGIAIIPSAFEFDELYNQRTINLAKYLANEGYGVLYIAWQWQKGEDHSNSYKCFLDKIYQVPLYDFLETQMEPLVEIKEKHFIMTFPTEHFYKLIVPFREKGFYITYDIMDEWEEFYKVGEAPWYKQNIEEAIVLNSDLVVSVSEPLKEKFSSIRNDIIVLGNGYNENISKMKNISLRSLAEDQKIHIGYFGHLTSSWFDWELIFDILERKDIFIHIIGYGVDDATLNRLKSYPNIKFYGKVHPGELYEYVKNWHLGIIPFKKSKLSLAVDPIKIYEYLFFGLPTISTGIPHIGKYPLVDHCENTSEVLNAIDKRYSEVLNESLELQDIENFLENSTWENRFQFMMKSIKEKSFLQDLYEGESD</sequence>
<protein>
    <submittedName>
        <fullName evidence="3">Methyltransferase domain-containing protein</fullName>
    </submittedName>
</protein>